<evidence type="ECO:0000313" key="1">
    <source>
        <dbReference type="EMBL" id="GAA3959754.1"/>
    </source>
</evidence>
<name>A0ABP7P4X7_9ACTN</name>
<keyword evidence="2" id="KW-1185">Reference proteome</keyword>
<reference evidence="2" key="1">
    <citation type="journal article" date="2019" name="Int. J. Syst. Evol. Microbiol.">
        <title>The Global Catalogue of Microorganisms (GCM) 10K type strain sequencing project: providing services to taxonomists for standard genome sequencing and annotation.</title>
        <authorList>
            <consortium name="The Broad Institute Genomics Platform"/>
            <consortium name="The Broad Institute Genome Sequencing Center for Infectious Disease"/>
            <person name="Wu L."/>
            <person name="Ma J."/>
        </authorList>
    </citation>
    <scope>NUCLEOTIDE SEQUENCE [LARGE SCALE GENOMIC DNA]</scope>
    <source>
        <strain evidence="2">JCM 17027</strain>
    </source>
</reference>
<proteinExistence type="predicted"/>
<gene>
    <name evidence="1" type="ORF">GCM10022384_10670</name>
</gene>
<comment type="caution">
    <text evidence="1">The sequence shown here is derived from an EMBL/GenBank/DDBJ whole genome shotgun (WGS) entry which is preliminary data.</text>
</comment>
<sequence length="73" mass="7970">MIVAAARSTTWAQVSTWSGLSRMPAPAISPSAPRIRTAQLGVRINEAAWTPPPAAMDKTIRACTPVAYWYDKR</sequence>
<accession>A0ABP7P4X7</accession>
<organism evidence="1 2">
    <name type="scientific">Streptomyces marokkonensis</name>
    <dbReference type="NCBI Taxonomy" id="324855"/>
    <lineage>
        <taxon>Bacteria</taxon>
        <taxon>Bacillati</taxon>
        <taxon>Actinomycetota</taxon>
        <taxon>Actinomycetes</taxon>
        <taxon>Kitasatosporales</taxon>
        <taxon>Streptomycetaceae</taxon>
        <taxon>Streptomyces</taxon>
    </lineage>
</organism>
<evidence type="ECO:0000313" key="2">
    <source>
        <dbReference type="Proteomes" id="UP001500034"/>
    </source>
</evidence>
<protein>
    <submittedName>
        <fullName evidence="1">Uncharacterized protein</fullName>
    </submittedName>
</protein>
<dbReference type="Proteomes" id="UP001500034">
    <property type="component" value="Unassembled WGS sequence"/>
</dbReference>
<dbReference type="EMBL" id="BAABCQ010000013">
    <property type="protein sequence ID" value="GAA3959754.1"/>
    <property type="molecule type" value="Genomic_DNA"/>
</dbReference>